<accession>A0A926Y4C0</accession>
<gene>
    <name evidence="1" type="ORF">IC229_27430</name>
</gene>
<evidence type="ECO:0000313" key="1">
    <source>
        <dbReference type="EMBL" id="MBD2704403.1"/>
    </source>
</evidence>
<organism evidence="1 2">
    <name type="scientific">Spirosoma profusum</name>
    <dbReference type="NCBI Taxonomy" id="2771354"/>
    <lineage>
        <taxon>Bacteria</taxon>
        <taxon>Pseudomonadati</taxon>
        <taxon>Bacteroidota</taxon>
        <taxon>Cytophagia</taxon>
        <taxon>Cytophagales</taxon>
        <taxon>Cytophagaceae</taxon>
        <taxon>Spirosoma</taxon>
    </lineage>
</organism>
<dbReference type="RefSeq" id="WP_190890949.1">
    <property type="nucleotide sequence ID" value="NZ_JACWZY010000031.1"/>
</dbReference>
<name>A0A926Y4C0_9BACT</name>
<dbReference type="AlphaFoldDB" id="A0A926Y4C0"/>
<evidence type="ECO:0000313" key="2">
    <source>
        <dbReference type="Proteomes" id="UP000598820"/>
    </source>
</evidence>
<protein>
    <submittedName>
        <fullName evidence="1">Uncharacterized protein</fullName>
    </submittedName>
</protein>
<proteinExistence type="predicted"/>
<keyword evidence="2" id="KW-1185">Reference proteome</keyword>
<sequence>MASNKVEGWIKMYEAALNQIRPQITKEGDTTAEVQQVIDEALDELLGWYEYRKLFG</sequence>
<reference evidence="1" key="1">
    <citation type="submission" date="2020-09" db="EMBL/GenBank/DDBJ databases">
        <authorList>
            <person name="Kim M.K."/>
        </authorList>
    </citation>
    <scope>NUCLEOTIDE SEQUENCE</scope>
    <source>
        <strain evidence="1">BT702</strain>
    </source>
</reference>
<comment type="caution">
    <text evidence="1">The sequence shown here is derived from an EMBL/GenBank/DDBJ whole genome shotgun (WGS) entry which is preliminary data.</text>
</comment>
<dbReference type="EMBL" id="JACWZY010000031">
    <property type="protein sequence ID" value="MBD2704403.1"/>
    <property type="molecule type" value="Genomic_DNA"/>
</dbReference>
<dbReference type="Proteomes" id="UP000598820">
    <property type="component" value="Unassembled WGS sequence"/>
</dbReference>